<evidence type="ECO:0000313" key="2">
    <source>
        <dbReference type="EMBL" id="MFC6197975.1"/>
    </source>
</evidence>
<keyword evidence="3" id="KW-1185">Reference proteome</keyword>
<feature type="compositionally biased region" description="Basic and acidic residues" evidence="1">
    <location>
        <begin position="99"/>
        <end position="113"/>
    </location>
</feature>
<dbReference type="RefSeq" id="WP_377377670.1">
    <property type="nucleotide sequence ID" value="NZ_JBHSSW010000009.1"/>
</dbReference>
<gene>
    <name evidence="2" type="ORF">ACFQDM_07795</name>
</gene>
<protein>
    <submittedName>
        <fullName evidence="2">Uncharacterized protein</fullName>
    </submittedName>
</protein>
<accession>A0ABW1S8I0</accession>
<feature type="region of interest" description="Disordered" evidence="1">
    <location>
        <begin position="87"/>
        <end position="138"/>
    </location>
</feature>
<name>A0ABW1S8I0_9PROT</name>
<evidence type="ECO:0000256" key="1">
    <source>
        <dbReference type="SAM" id="MobiDB-lite"/>
    </source>
</evidence>
<dbReference type="EMBL" id="JBHSSW010000009">
    <property type="protein sequence ID" value="MFC6197975.1"/>
    <property type="molecule type" value="Genomic_DNA"/>
</dbReference>
<evidence type="ECO:0000313" key="3">
    <source>
        <dbReference type="Proteomes" id="UP001596303"/>
    </source>
</evidence>
<comment type="caution">
    <text evidence="2">The sequence shown here is derived from an EMBL/GenBank/DDBJ whole genome shotgun (WGS) entry which is preliminary data.</text>
</comment>
<reference evidence="3" key="1">
    <citation type="journal article" date="2019" name="Int. J. Syst. Evol. Microbiol.">
        <title>The Global Catalogue of Microorganisms (GCM) 10K type strain sequencing project: providing services to taxonomists for standard genome sequencing and annotation.</title>
        <authorList>
            <consortium name="The Broad Institute Genomics Platform"/>
            <consortium name="The Broad Institute Genome Sequencing Center for Infectious Disease"/>
            <person name="Wu L."/>
            <person name="Ma J."/>
        </authorList>
    </citation>
    <scope>NUCLEOTIDE SEQUENCE [LARGE SCALE GENOMIC DNA]</scope>
    <source>
        <strain evidence="3">CGMCC-1.15741</strain>
    </source>
</reference>
<dbReference type="Proteomes" id="UP001596303">
    <property type="component" value="Unassembled WGS sequence"/>
</dbReference>
<organism evidence="2 3">
    <name type="scientific">Ponticaulis profundi</name>
    <dbReference type="NCBI Taxonomy" id="2665222"/>
    <lineage>
        <taxon>Bacteria</taxon>
        <taxon>Pseudomonadati</taxon>
        <taxon>Pseudomonadota</taxon>
        <taxon>Alphaproteobacteria</taxon>
        <taxon>Hyphomonadales</taxon>
        <taxon>Hyphomonadaceae</taxon>
        <taxon>Ponticaulis</taxon>
    </lineage>
</organism>
<proteinExistence type="predicted"/>
<sequence>MTQAPASANAYASLSLAQLIGLNLARLYAWLVRFEASGQSHIPTDIASMVFATDAMVHAFIRLLASEQLERAGFVLAARAMRDISNYSLGPKGGTERSSWGHEQSEGAADPRSRGASASTQKKRAKGPPERSSRRHEKAALSALYADETFARANKNAEGAADPRSRGASASTGSDLLARLETTIETFERAETLASDLARIILCAWCYLCPETRRAKAFRPGKTNRPVPAFLGADLHLMDPWPPPDPPGPGLAHFCGR</sequence>